<comment type="caution">
    <text evidence="1">The sequence shown here is derived from an EMBL/GenBank/DDBJ whole genome shotgun (WGS) entry which is preliminary data.</text>
</comment>
<gene>
    <name evidence="1" type="ORF">AN2V17_06270</name>
</gene>
<dbReference type="Proteomes" id="UP001374599">
    <property type="component" value="Unassembled WGS sequence"/>
</dbReference>
<name>A0ACB5UFQ6_9FIRM</name>
<reference evidence="1" key="1">
    <citation type="submission" date="2023-09" db="EMBL/GenBank/DDBJ databases">
        <title>Vallitalea sediminicola and Vallitalea maricola sp. nov., anaerobic bacteria isolated from marine sediment.</title>
        <authorList>
            <person name="Hirano S."/>
            <person name="Maeda A."/>
            <person name="Terahara T."/>
            <person name="Mori K."/>
            <person name="Hamada M."/>
            <person name="Matsumoto R."/>
            <person name="Kobayashi T."/>
        </authorList>
    </citation>
    <scope>NUCLEOTIDE SEQUENCE</scope>
    <source>
        <strain evidence="1">AN17-2</strain>
    </source>
</reference>
<evidence type="ECO:0000313" key="1">
    <source>
        <dbReference type="EMBL" id="GMQ61398.1"/>
    </source>
</evidence>
<organism evidence="1 2">
    <name type="scientific">Vallitalea maricola</name>
    <dbReference type="NCBI Taxonomy" id="3074433"/>
    <lineage>
        <taxon>Bacteria</taxon>
        <taxon>Bacillati</taxon>
        <taxon>Bacillota</taxon>
        <taxon>Clostridia</taxon>
        <taxon>Lachnospirales</taxon>
        <taxon>Vallitaleaceae</taxon>
        <taxon>Vallitalea</taxon>
    </lineage>
</organism>
<sequence>MSNTLNVVGGILFEPGHENHLRQTDFFIENGIIKSFSKVNGIETVDVNGAFVSAGWIDSHVHCFPGESMISIHPDKIGVIKGVTTVIDAGTSGANTVDIFQKEIIDKSHTKVKILLNVSSDGLITLNELANKDAISYEKITSVLKRNKNIVGLKARISSSVLGDMGIEQLILAKEVSEKCQLPLVVHIGNAPPEISDVLDVLGKDDVITHMYHSKVNGLFEKDGTPKGATKRAIERGVKFDVGHGMASFSFHVAKRAIENGVKPDTISTDIYEKNIVTPVGSLGITMNKLIAAGLSLEEVIQCVTSHVSDLYDLEDRGRIQTGLRGDLTIFNVSEEATIGIDSDGSKINLEKNVKPTMTCIGGKLYSIENGVV</sequence>
<evidence type="ECO:0000313" key="2">
    <source>
        <dbReference type="Proteomes" id="UP001374599"/>
    </source>
</evidence>
<protein>
    <submittedName>
        <fullName evidence="1">Amidohydrolase/deacetylase family metallohydrolase</fullName>
    </submittedName>
</protein>
<keyword evidence="2" id="KW-1185">Reference proteome</keyword>
<dbReference type="EMBL" id="BTPU01000009">
    <property type="protein sequence ID" value="GMQ61398.1"/>
    <property type="molecule type" value="Genomic_DNA"/>
</dbReference>
<proteinExistence type="predicted"/>
<accession>A0ACB5UFQ6</accession>